<proteinExistence type="predicted"/>
<evidence type="ECO:0000313" key="1">
    <source>
        <dbReference type="EMBL" id="KAJ8670960.1"/>
    </source>
</evidence>
<accession>A0ACC2NIA7</accession>
<name>A0ACC2NIA7_9HYME</name>
<dbReference type="EMBL" id="CM056743">
    <property type="protein sequence ID" value="KAJ8670960.1"/>
    <property type="molecule type" value="Genomic_DNA"/>
</dbReference>
<organism evidence="1 2">
    <name type="scientific">Eretmocerus hayati</name>
    <dbReference type="NCBI Taxonomy" id="131215"/>
    <lineage>
        <taxon>Eukaryota</taxon>
        <taxon>Metazoa</taxon>
        <taxon>Ecdysozoa</taxon>
        <taxon>Arthropoda</taxon>
        <taxon>Hexapoda</taxon>
        <taxon>Insecta</taxon>
        <taxon>Pterygota</taxon>
        <taxon>Neoptera</taxon>
        <taxon>Endopterygota</taxon>
        <taxon>Hymenoptera</taxon>
        <taxon>Apocrita</taxon>
        <taxon>Proctotrupomorpha</taxon>
        <taxon>Chalcidoidea</taxon>
        <taxon>Aphelinidae</taxon>
        <taxon>Aphelininae</taxon>
        <taxon>Eretmocerus</taxon>
    </lineage>
</organism>
<protein>
    <submittedName>
        <fullName evidence="1">Uncharacterized protein</fullName>
    </submittedName>
</protein>
<keyword evidence="2" id="KW-1185">Reference proteome</keyword>
<evidence type="ECO:0000313" key="2">
    <source>
        <dbReference type="Proteomes" id="UP001239111"/>
    </source>
</evidence>
<dbReference type="Proteomes" id="UP001239111">
    <property type="component" value="Chromosome 3"/>
</dbReference>
<sequence>MGVEFVRGKALGFNCSLLNNVWVARVPAGEFEEPNYLVVRTDDGELGSSTFSKCVIAAGAFIAQIARMVRIGQGKDPLSTVLPVEPRKRCVFCFHAPDGPGLNFSMTIDPSETYPRREGLANHYICGLSPLPHEQPCCYTFDADDEYFDNKIWPILAHRVKSFENLKLKSS</sequence>
<reference evidence="1" key="1">
    <citation type="submission" date="2023-04" db="EMBL/GenBank/DDBJ databases">
        <title>A chromosome-level genome assembly of the parasitoid wasp Eretmocerus hayati.</title>
        <authorList>
            <person name="Zhong Y."/>
            <person name="Liu S."/>
            <person name="Liu Y."/>
        </authorList>
    </citation>
    <scope>NUCLEOTIDE SEQUENCE</scope>
    <source>
        <strain evidence="1">ZJU_SS_LIU_2023</strain>
    </source>
</reference>
<gene>
    <name evidence="1" type="ORF">QAD02_002219</name>
</gene>
<comment type="caution">
    <text evidence="1">The sequence shown here is derived from an EMBL/GenBank/DDBJ whole genome shotgun (WGS) entry which is preliminary data.</text>
</comment>